<dbReference type="PANTHER" id="PTHR10067">
    <property type="entry name" value="PHOSPHATIDYLSERINE DECARBOXYLASE"/>
    <property type="match status" value="1"/>
</dbReference>
<evidence type="ECO:0000313" key="4">
    <source>
        <dbReference type="EMBL" id="KKK17649.1"/>
    </source>
</evidence>
<keyword evidence="1" id="KW-0210">Decarboxylase</keyword>
<dbReference type="Pfam" id="PF12588">
    <property type="entry name" value="PSDC"/>
    <property type="match status" value="1"/>
</dbReference>
<dbReference type="GO" id="GO:0006646">
    <property type="term" value="P:phosphatidylethanolamine biosynthetic process"/>
    <property type="evidence" value="ECO:0007669"/>
    <property type="project" value="TreeGrafter"/>
</dbReference>
<evidence type="ECO:0000256" key="1">
    <source>
        <dbReference type="ARBA" id="ARBA00022793"/>
    </source>
</evidence>
<evidence type="ECO:0000256" key="2">
    <source>
        <dbReference type="ARBA" id="ARBA00023239"/>
    </source>
</evidence>
<name>A0A0F8UD52_9EURO</name>
<evidence type="ECO:0000259" key="3">
    <source>
        <dbReference type="Pfam" id="PF12588"/>
    </source>
</evidence>
<dbReference type="InterPro" id="IPR022237">
    <property type="entry name" value="PsiD-like"/>
</dbReference>
<dbReference type="STRING" id="308745.A0A0F8UD52"/>
<gene>
    <name evidence="4" type="ORF">ARAM_002926</name>
</gene>
<keyword evidence="5" id="KW-1185">Reference proteome</keyword>
<dbReference type="Proteomes" id="UP000034291">
    <property type="component" value="Unassembled WGS sequence"/>
</dbReference>
<comment type="caution">
    <text evidence="4">The sequence shown here is derived from an EMBL/GenBank/DDBJ whole genome shotgun (WGS) entry which is preliminary data.</text>
</comment>
<dbReference type="GO" id="GO:0005739">
    <property type="term" value="C:mitochondrion"/>
    <property type="evidence" value="ECO:0007669"/>
    <property type="project" value="TreeGrafter"/>
</dbReference>
<dbReference type="InterPro" id="IPR003817">
    <property type="entry name" value="PS_Dcarbxylase"/>
</dbReference>
<accession>A0A0F8UD52</accession>
<keyword evidence="2" id="KW-0456">Lyase</keyword>
<organism evidence="4 5">
    <name type="scientific">Aspergillus rambellii</name>
    <dbReference type="NCBI Taxonomy" id="308745"/>
    <lineage>
        <taxon>Eukaryota</taxon>
        <taxon>Fungi</taxon>
        <taxon>Dikarya</taxon>
        <taxon>Ascomycota</taxon>
        <taxon>Pezizomycotina</taxon>
        <taxon>Eurotiomycetes</taxon>
        <taxon>Eurotiomycetidae</taxon>
        <taxon>Eurotiales</taxon>
        <taxon>Aspergillaceae</taxon>
        <taxon>Aspergillus</taxon>
        <taxon>Aspergillus subgen. Nidulantes</taxon>
    </lineage>
</organism>
<dbReference type="EMBL" id="JZBS01002691">
    <property type="protein sequence ID" value="KKK17649.1"/>
    <property type="molecule type" value="Genomic_DNA"/>
</dbReference>
<proteinExistence type="predicted"/>
<sequence length="419" mass="46085">MLCFAHRLDPAVQSLQRHIENDAELIQLFGKAFSEIPEEFLEDSEEHGHARIRNYSSLITAIDQAIKTVPWWSSIAETQCIIAFPINEAMIWFMNTRTGSQILSRKDINAHFLAILQKWGQYLSSPDSATAIHDRESGWVSKGALKELLEVVNNAHNTPFQASAFEEAFICEPSLPSYGFRSWDDFFTRQFRPPMRPIASPEDDRIIINPCESQPFALMNDVPAETQFSLKGTTYSLQGMLDNDPHASTFPGGTVFQGWLSAFSYHRWHAPVAGTVVKVLQIPGTYFAADPSKGFENIDHSTGRPSPDRQAPDASLQMIASIATRTAILIRADNEALGTVGFLAIGMADVSSCVSTVSAGDHVFKGQEIGSFHYGGSSFCLLFQPGVNLHFSPLVDASLARTIGITGRCIAVNSQLASL</sequence>
<dbReference type="GO" id="GO:0004609">
    <property type="term" value="F:phosphatidylserine decarboxylase activity"/>
    <property type="evidence" value="ECO:0007669"/>
    <property type="project" value="InterPro"/>
</dbReference>
<dbReference type="PANTHER" id="PTHR10067:SF9">
    <property type="entry name" value="PHOSPHATIDYLSERINE DECARBOXYLASE FAMILY PROTEIN (AFU_ORTHOLOGUE AFUA_7G01730)"/>
    <property type="match status" value="1"/>
</dbReference>
<dbReference type="AlphaFoldDB" id="A0A0F8UD52"/>
<feature type="domain" description="L-tryptophan decarboxylase PsiD-like" evidence="3">
    <location>
        <begin position="10"/>
        <end position="148"/>
    </location>
</feature>
<reference evidence="4 5" key="1">
    <citation type="submission" date="2015-02" db="EMBL/GenBank/DDBJ databases">
        <title>Draft Genome Sequences of Two Closely-Related Aflatoxigenic Aspergillus Species Obtained from the Cote d'Ivoire.</title>
        <authorList>
            <person name="Moore G.G."/>
            <person name="Beltz S.B."/>
            <person name="Mack B.M."/>
        </authorList>
    </citation>
    <scope>NUCLEOTIDE SEQUENCE [LARGE SCALE GENOMIC DNA]</scope>
    <source>
        <strain evidence="4 5">SRRC1468</strain>
    </source>
</reference>
<protein>
    <recommendedName>
        <fullName evidence="3">L-tryptophan decarboxylase PsiD-like domain-containing protein</fullName>
    </recommendedName>
</protein>
<dbReference type="Pfam" id="PF02666">
    <property type="entry name" value="PS_Dcarbxylase"/>
    <property type="match status" value="1"/>
</dbReference>
<dbReference type="OrthoDB" id="5973539at2759"/>
<evidence type="ECO:0000313" key="5">
    <source>
        <dbReference type="Proteomes" id="UP000034291"/>
    </source>
</evidence>